<dbReference type="AlphaFoldDB" id="A0A7K1YDK3"/>
<dbReference type="RefSeq" id="WP_160845854.1">
    <property type="nucleotide sequence ID" value="NZ_WVHT01000009.1"/>
</dbReference>
<dbReference type="EMBL" id="WVHT01000009">
    <property type="protein sequence ID" value="MXV52677.1"/>
    <property type="molecule type" value="Genomic_DNA"/>
</dbReference>
<name>A0A7K1YDK3_9SPHI</name>
<protein>
    <submittedName>
        <fullName evidence="1">Plasmid mobilization relaxosome protein MobC</fullName>
    </submittedName>
</protein>
<gene>
    <name evidence="1" type="primary">mobC</name>
    <name evidence="1" type="ORF">GS399_17015</name>
</gene>
<comment type="caution">
    <text evidence="1">The sequence shown here is derived from an EMBL/GenBank/DDBJ whole genome shotgun (WGS) entry which is preliminary data.</text>
</comment>
<dbReference type="Proteomes" id="UP000466586">
    <property type="component" value="Unassembled WGS sequence"/>
</dbReference>
<proteinExistence type="predicted"/>
<sequence length="155" mass="17827">MFLLYKNPDTPLRAIRNSLPLVNFKNQKDECMTANENNNLRKRRTPGRPKKKISRSTILMVRLTPTERLLIESRAKNAGLKPSEWFRRAAKSARVFPRFTSEESGWFRMLAGLANNLNQLTHQAHVAGLFTLALKCRSILKQVEELLTKLSDYDG</sequence>
<organism evidence="1 2">
    <name type="scientific">Hufsiella arboris</name>
    <dbReference type="NCBI Taxonomy" id="2695275"/>
    <lineage>
        <taxon>Bacteria</taxon>
        <taxon>Pseudomonadati</taxon>
        <taxon>Bacteroidota</taxon>
        <taxon>Sphingobacteriia</taxon>
        <taxon>Sphingobacteriales</taxon>
        <taxon>Sphingobacteriaceae</taxon>
        <taxon>Hufsiella</taxon>
    </lineage>
</organism>
<evidence type="ECO:0000313" key="2">
    <source>
        <dbReference type="Proteomes" id="UP000466586"/>
    </source>
</evidence>
<dbReference type="Pfam" id="PF21983">
    <property type="entry name" value="NikA-like"/>
    <property type="match status" value="1"/>
</dbReference>
<dbReference type="InterPro" id="IPR053842">
    <property type="entry name" value="NikA-like"/>
</dbReference>
<evidence type="ECO:0000313" key="1">
    <source>
        <dbReference type="EMBL" id="MXV52677.1"/>
    </source>
</evidence>
<keyword evidence="2" id="KW-1185">Reference proteome</keyword>
<accession>A0A7K1YDK3</accession>
<reference evidence="1 2" key="1">
    <citation type="submission" date="2019-11" db="EMBL/GenBank/DDBJ databases">
        <title>Pedobacter sp. HMF7647 Genome sequencing and assembly.</title>
        <authorList>
            <person name="Kang H."/>
            <person name="Kim H."/>
            <person name="Joh K."/>
        </authorList>
    </citation>
    <scope>NUCLEOTIDE SEQUENCE [LARGE SCALE GENOMIC DNA]</scope>
    <source>
        <strain evidence="1 2">HMF7647</strain>
    </source>
</reference>